<organism evidence="1 2">
    <name type="scientific">Naegleria fowleri</name>
    <name type="common">Brain eating amoeba</name>
    <dbReference type="NCBI Taxonomy" id="5763"/>
    <lineage>
        <taxon>Eukaryota</taxon>
        <taxon>Discoba</taxon>
        <taxon>Heterolobosea</taxon>
        <taxon>Tetramitia</taxon>
        <taxon>Eutetramitia</taxon>
        <taxon>Vahlkampfiidae</taxon>
        <taxon>Naegleria</taxon>
    </lineage>
</organism>
<dbReference type="InterPro" id="IPR015943">
    <property type="entry name" value="WD40/YVTN_repeat-like_dom_sf"/>
</dbReference>
<accession>A0A6A5BM18</accession>
<name>A0A6A5BM18_NAEFO</name>
<sequence length="1222" mass="139181">MEIQPLVEDQSVTSASCGRFFENHPDTTYVVESKGNKLHFFRYIPEEDTFDNVMIPFDGIKRIMKLVVIELEKISFNFLLVIDNDLMWYLVKVENQEGISILHEGNLSLASYISDKVDAREVEKKIEEATSCLSEEMVEIVALLQEFVGEHDDSNYSLPAVPHTFLGTFVLELTCSLGKTASSRVFSAEAFLKASNGPFSVFNIHPTSTCLFSDNFGVLCMSSYGFSYYSRNGLLIDCPIDMANVNSLVCPCHVTMLDERKRKCGSCNYETSRTLCCLYSDGSVFVVFLTLKHALAAEVKTAEITYKRALIPKLQVGELLAFHYDQNLYKIFISSPYENTQTKWLELSILNQNNITIQVRNYYESVGSNIDEEQLPCLGTITHSLFQTFNGSRDSRLACTSFSGSHNQYSQYVRGAARFSVCQMGSRLIPFMPLTEGSIIEGSPEILVLPLKEYSILCFSYDNCTTFFSTKDMASISFSAMNGSKKLLALREFKRNPVSLFFVAVWEDEIALYDIQFNTQHVNVLFKRRNDGEKYLFADIEPHGRIFVARRTEITMLEIKTKPLSVIEISANALENQISTMSCFIHDGKTYLIIAFWIVNSVYIVEVDSWTIIMEKTYHDNIRSCVGISNSIMSCIILGLSDGTCVVDPIFKSQLEEHHFKVGESSVKLRKITSPNSEDIVYCMSNRDMMLIQDRKNITIDKRRVLKTIFVSESEKKRFAGRSIDITNVVTSQFGNCAALLMEQPEGGAIQFCEISADKKLRWRSMNLENPSQESNSIIEPLKSIYLDRSSSFVVTGSERSFVDETLNALLFKCVLDDDTENQFYQEKCVEIGKFMPEKWVVSDKNMSTSHSILDICSVYFEGEEYILLICLTTFTHSRSVEEDSGAVALSVAWLCVMSSHLTRLKATIIGEHPVPFHDESIFARITPLDDNGQFCFLYNNMIHVAKLEKKGEKMKFKFVDRYELLDYSKESNLTYPVYSKYFNRASPIFRSMHFVVNSMDVVTDGSDMYFTLCSLNSGIRLLRLGKDGRKLEELLLIDRTNTNMLPLSCAFIPSRNNQAHTMIIADYVDSDLKVLSLSPQERKSQRKLANEYKLKEEDKQICSHWNQFENNNLYYYIDILNKEVKGIHMDLSKTHVHSSHASVETHQLVEAEKGTQYEMLVQTCCKLFSGSVKNIVRGQFEEANLSFTTSNSCNNTRNHFLYVTTEGEIGILYTHTNTTME</sequence>
<dbReference type="AlphaFoldDB" id="A0A6A5BM18"/>
<dbReference type="VEuPathDB" id="AmoebaDB:NfTy_044570"/>
<proteinExistence type="predicted"/>
<dbReference type="VEuPathDB" id="AmoebaDB:FDP41_005867"/>
<dbReference type="Proteomes" id="UP000444721">
    <property type="component" value="Unassembled WGS sequence"/>
</dbReference>
<protein>
    <submittedName>
        <fullName evidence="1">Uncharacterized protein</fullName>
    </submittedName>
</protein>
<dbReference type="VEuPathDB" id="AmoebaDB:NF0073590"/>
<dbReference type="Gene3D" id="2.130.10.10">
    <property type="entry name" value="YVTN repeat-like/Quinoprotein amine dehydrogenase"/>
    <property type="match status" value="1"/>
</dbReference>
<dbReference type="GeneID" id="68113085"/>
<dbReference type="VEuPathDB" id="AmoebaDB:NF0073580"/>
<comment type="caution">
    <text evidence="1">The sequence shown here is derived from an EMBL/GenBank/DDBJ whole genome shotgun (WGS) entry which is preliminary data.</text>
</comment>
<gene>
    <name evidence="1" type="ORF">FDP41_005867</name>
</gene>
<dbReference type="VEuPathDB" id="AmoebaDB:NF0073570"/>
<evidence type="ECO:0000313" key="2">
    <source>
        <dbReference type="Proteomes" id="UP000444721"/>
    </source>
</evidence>
<dbReference type="OMA" id="WIVNSVY"/>
<evidence type="ECO:0000313" key="1">
    <source>
        <dbReference type="EMBL" id="KAF0975114.1"/>
    </source>
</evidence>
<keyword evidence="2" id="KW-1185">Reference proteome</keyword>
<dbReference type="EMBL" id="VFQX01000048">
    <property type="protein sequence ID" value="KAF0975114.1"/>
    <property type="molecule type" value="Genomic_DNA"/>
</dbReference>
<dbReference type="OrthoDB" id="10255871at2759"/>
<reference evidence="1 2" key="1">
    <citation type="journal article" date="2019" name="Sci. Rep.">
        <title>Nanopore sequencing improves the draft genome of the human pathogenic amoeba Naegleria fowleri.</title>
        <authorList>
            <person name="Liechti N."/>
            <person name="Schurch N."/>
            <person name="Bruggmann R."/>
            <person name="Wittwer M."/>
        </authorList>
    </citation>
    <scope>NUCLEOTIDE SEQUENCE [LARGE SCALE GENOMIC DNA]</scope>
    <source>
        <strain evidence="1 2">ATCC 30894</strain>
    </source>
</reference>
<dbReference type="RefSeq" id="XP_044559827.1">
    <property type="nucleotide sequence ID" value="XM_044709438.1"/>
</dbReference>